<dbReference type="RefSeq" id="WP_077972991.1">
    <property type="nucleotide sequence ID" value="NZ_CP045178.1"/>
</dbReference>
<evidence type="ECO:0000313" key="3">
    <source>
        <dbReference type="EMBL" id="OON72759.1"/>
    </source>
</evidence>
<sequence>MNGRWFAPQAAAPDTAARLFCLPHAGAGASAYREWQPKVGPGVEVVPVQLPGREARFAEPLITSAGGVAKELAEPLVERSGGKPFALFGHSMGALLAYELTHELVLAGCPPVHLVVSGCTAPHLPSSAGREVVHQLPDARLVRHIEALRGTPGEVLDQPELLELLLPVVRADYQLYETYRFVDRLPLPVPVTALRGTEDPETTESGLRAWDGLTTAPFQAVAFPGGHFYLNAYLDEVTELARAAALRSAARG</sequence>
<dbReference type="InterPro" id="IPR001031">
    <property type="entry name" value="Thioesterase"/>
</dbReference>
<feature type="domain" description="Thioesterase" evidence="2">
    <location>
        <begin position="18"/>
        <end position="242"/>
    </location>
</feature>
<proteinExistence type="inferred from homology"/>
<dbReference type="AlphaFoldDB" id="A0A1V4A2G5"/>
<dbReference type="PANTHER" id="PTHR11487">
    <property type="entry name" value="THIOESTERASE"/>
    <property type="match status" value="1"/>
</dbReference>
<protein>
    <recommendedName>
        <fullName evidence="2">Thioesterase domain-containing protein</fullName>
    </recommendedName>
</protein>
<dbReference type="InterPro" id="IPR012223">
    <property type="entry name" value="TEII"/>
</dbReference>
<comment type="caution">
    <text evidence="3">The sequence shown here is derived from an EMBL/GenBank/DDBJ whole genome shotgun (WGS) entry which is preliminary data.</text>
</comment>
<dbReference type="Pfam" id="PF00975">
    <property type="entry name" value="Thioesterase"/>
    <property type="match status" value="1"/>
</dbReference>
<gene>
    <name evidence="3" type="ORF">B1H18_28860</name>
</gene>
<accession>A0A1V4A2G5</accession>
<evidence type="ECO:0000256" key="1">
    <source>
        <dbReference type="ARBA" id="ARBA00007169"/>
    </source>
</evidence>
<reference evidence="3 4" key="1">
    <citation type="submission" date="2017-02" db="EMBL/GenBank/DDBJ databases">
        <title>Draft Genome Sequence of Streptomyces tsukubaensis F601, a Producer of the immunosuppressant tacrolimus FK506.</title>
        <authorList>
            <person name="Zong G."/>
            <person name="Zhong C."/>
            <person name="Fu J."/>
            <person name="Qin R."/>
            <person name="Cao G."/>
        </authorList>
    </citation>
    <scope>NUCLEOTIDE SEQUENCE [LARGE SCALE GENOMIC DNA]</scope>
    <source>
        <strain evidence="3 4">F601</strain>
    </source>
</reference>
<keyword evidence="4" id="KW-1185">Reference proteome</keyword>
<evidence type="ECO:0000313" key="4">
    <source>
        <dbReference type="Proteomes" id="UP000190539"/>
    </source>
</evidence>
<dbReference type="EMBL" id="MVFC01000035">
    <property type="protein sequence ID" value="OON72759.1"/>
    <property type="molecule type" value="Genomic_DNA"/>
</dbReference>
<dbReference type="GO" id="GO:0008610">
    <property type="term" value="P:lipid biosynthetic process"/>
    <property type="evidence" value="ECO:0007669"/>
    <property type="project" value="TreeGrafter"/>
</dbReference>
<evidence type="ECO:0000259" key="2">
    <source>
        <dbReference type="Pfam" id="PF00975"/>
    </source>
</evidence>
<name>A0A1V4A2G5_9ACTN</name>
<dbReference type="Proteomes" id="UP000190539">
    <property type="component" value="Unassembled WGS sequence"/>
</dbReference>
<comment type="similarity">
    <text evidence="1">Belongs to the thioesterase family.</text>
</comment>
<dbReference type="Gene3D" id="3.40.50.1820">
    <property type="entry name" value="alpha/beta hydrolase"/>
    <property type="match status" value="1"/>
</dbReference>
<dbReference type="SUPFAM" id="SSF53474">
    <property type="entry name" value="alpha/beta-Hydrolases"/>
    <property type="match status" value="1"/>
</dbReference>
<dbReference type="PANTHER" id="PTHR11487:SF0">
    <property type="entry name" value="S-ACYL FATTY ACID SYNTHASE THIOESTERASE, MEDIUM CHAIN"/>
    <property type="match status" value="1"/>
</dbReference>
<organism evidence="3 4">
    <name type="scientific">Streptomyces tsukubensis</name>
    <dbReference type="NCBI Taxonomy" id="83656"/>
    <lineage>
        <taxon>Bacteria</taxon>
        <taxon>Bacillati</taxon>
        <taxon>Actinomycetota</taxon>
        <taxon>Actinomycetes</taxon>
        <taxon>Kitasatosporales</taxon>
        <taxon>Streptomycetaceae</taxon>
        <taxon>Streptomyces</taxon>
    </lineage>
</organism>
<dbReference type="STRING" id="83656.B1H18_28860"/>
<dbReference type="InterPro" id="IPR029058">
    <property type="entry name" value="AB_hydrolase_fold"/>
</dbReference>